<evidence type="ECO:0000313" key="1">
    <source>
        <dbReference type="EMBL" id="KIE46689.1"/>
    </source>
</evidence>
<reference evidence="1 2" key="1">
    <citation type="journal article" date="2015" name="Infect. Genet. Evol.">
        <title>Genomic sequences of six botulinum neurotoxin-producing strains representing three clostridial species illustrate the mobility and diversity of botulinum neurotoxin genes.</title>
        <authorList>
            <person name="Smith T.J."/>
            <person name="Hill K.K."/>
            <person name="Xie G."/>
            <person name="Foley B.T."/>
            <person name="Williamson C.H."/>
            <person name="Foster J.T."/>
            <person name="Johnson S.L."/>
            <person name="Chertkov O."/>
            <person name="Teshima H."/>
            <person name="Gibbons H.S."/>
            <person name="Johnsky L.A."/>
            <person name="Karavis M.A."/>
            <person name="Smith L.A."/>
        </authorList>
    </citation>
    <scope>NUCLEOTIDE SEQUENCE [LARGE SCALE GENOMIC DNA]</scope>
    <source>
        <strain evidence="1 2">CDC 2741</strain>
    </source>
</reference>
<proteinExistence type="predicted"/>
<dbReference type="STRING" id="29341.RSJ17_18695"/>
<accession>A0A0C1U191</accession>
<protein>
    <submittedName>
        <fullName evidence="1">Uncharacterized protein</fullName>
    </submittedName>
</protein>
<dbReference type="AlphaFoldDB" id="A0A0C1U191"/>
<name>A0A0C1U191_9CLOT</name>
<sequence>MKFKVREKILHGNNKLYIYVPLEIPKQLTAVDPIVWDKAILGNSTAYEFLKKMFVVASSLEAQQLIYIPTNPAKLNEYRDIWEYGIFDMDIVLINYHGVQLKAKEIFKAIKEANIVSEKLKDTAIEETHIQYPNHWLTDRKLTTKRFKNLLIISTNRDVFLKFAYDTRHMTGMEDDEEYNFDYHIHEDLIGTSEDNGFNFLYYHKRENSEA</sequence>
<dbReference type="EMBL" id="AYSO01000016">
    <property type="protein sequence ID" value="KIE46689.1"/>
    <property type="molecule type" value="Genomic_DNA"/>
</dbReference>
<dbReference type="OrthoDB" id="1933430at2"/>
<dbReference type="Proteomes" id="UP000031366">
    <property type="component" value="Unassembled WGS sequence"/>
</dbReference>
<gene>
    <name evidence="1" type="ORF">U732_3448</name>
</gene>
<keyword evidence="2" id="KW-1185">Reference proteome</keyword>
<comment type="caution">
    <text evidence="1">The sequence shown here is derived from an EMBL/GenBank/DDBJ whole genome shotgun (WGS) entry which is preliminary data.</text>
</comment>
<dbReference type="RefSeq" id="WP_039633221.1">
    <property type="nucleotide sequence ID" value="NZ_AYSO01000016.1"/>
</dbReference>
<evidence type="ECO:0000313" key="2">
    <source>
        <dbReference type="Proteomes" id="UP000031366"/>
    </source>
</evidence>
<organism evidence="1 2">
    <name type="scientific">Clostridium argentinense CDC 2741</name>
    <dbReference type="NCBI Taxonomy" id="1418104"/>
    <lineage>
        <taxon>Bacteria</taxon>
        <taxon>Bacillati</taxon>
        <taxon>Bacillota</taxon>
        <taxon>Clostridia</taxon>
        <taxon>Eubacteriales</taxon>
        <taxon>Clostridiaceae</taxon>
        <taxon>Clostridium</taxon>
    </lineage>
</organism>